<evidence type="ECO:0000256" key="9">
    <source>
        <dbReference type="SAM" id="Phobius"/>
    </source>
</evidence>
<feature type="transmembrane region" description="Helical" evidence="9">
    <location>
        <begin position="266"/>
        <end position="286"/>
    </location>
</feature>
<evidence type="ECO:0000256" key="4">
    <source>
        <dbReference type="ARBA" id="ARBA00022692"/>
    </source>
</evidence>
<evidence type="ECO:0000256" key="7">
    <source>
        <dbReference type="ARBA" id="ARBA00022989"/>
    </source>
</evidence>
<evidence type="ECO:0000256" key="1">
    <source>
        <dbReference type="ARBA" id="ARBA00008575"/>
    </source>
</evidence>
<keyword evidence="4 9" id="KW-0812">Transmembrane</keyword>
<feature type="transmembrane region" description="Helical" evidence="9">
    <location>
        <begin position="360"/>
        <end position="382"/>
    </location>
</feature>
<keyword evidence="6 12" id="KW-0067">ATP-binding</keyword>
<evidence type="ECO:0000313" key="12">
    <source>
        <dbReference type="EMBL" id="KAF6003743.1"/>
    </source>
</evidence>
<dbReference type="Gene3D" id="3.40.50.300">
    <property type="entry name" value="P-loop containing nucleotide triphosphate hydrolases"/>
    <property type="match status" value="1"/>
</dbReference>
<dbReference type="InterPro" id="IPR017871">
    <property type="entry name" value="ABC_transporter-like_CS"/>
</dbReference>
<sequence length="812" mass="91241">MDDDEVFQSTAGASSFASLATGHRARDALADGSIQRHRAGTVRALAPVLAVQPPSAIATSTHDWRCRFAAKPNHRQAGAFSGSTRHWLVDEGVGMVSAVLSSCDTLRSGPIRDGTRSPLSFVRAVPGLVPFRVRATEQSAALACARRWRRTSDISWVHPRVIRGKRGDSRASRVRPVCMAGIGGSDGRVPWQNRRERALALLGRLRELATPFWTEPGSRRAAWLWTLGTLALALLCTLYAVLLSFIQRFFWNALNAKDVAKYQKFLVLFVAALVLGPPFLTLFDWMRQRTALQWRRFLTRRLIGGYFHDRMYYNISILRLIYRDDERDAAMNGRGSTVRDALDNVDQRISEDIRVFTERAVSFGCGIVVAFFDFLLFSVILFRIRAQLFYLLVLYSTAGTLVTLWLGGRLVRLNFAQLRREADFRYALVRVRENAESIAFYGGEEQEQSAVWRRFGAVFDNMIQLLQWQRNVTFATTWYRYLIQVVPALVVSKDYFSGRIPLGALSQAFFSYNHVLNDLSLVVNEFVSLSAFAAAVNRLYELHRVVEPRLLAGRGDDDEALLDTDGILSLTGSEASSKDNSSALRLEKLTVYTPEGRRLLVNQLDLLLSNGARVLIMGESGVGKSSTVRAIAGLWRRGSGVVYRRPKSQNTLFIPQRPYLMLGTLRENLFYPLRGDSIHRVDEMHIRNVLDRVNLPDLIDRMGGLDVEADFASILSLGEQQRLAFARLLLQPEPVELAILDESTSGLDVENERRMYEILSVMGTSVLSVGNRPTLIRYHKQVCRLFANGSWRLESPAEALDQLLGAGPSELT</sequence>
<reference evidence="12 13" key="1">
    <citation type="journal article" date="2020" name="J. Phycol.">
        <title>Comparative genome analysis reveals Cyanidiococcus gen. nov., a new extremophilic red algal genus sister to Cyanidioschyzon (Cyanidioschyzonaceae, Rhodophyta).</title>
        <authorList>
            <person name="Liu S.-L."/>
            <person name="Chiang Y.-R."/>
            <person name="Yoon H.S."/>
            <person name="Fu H.-Y."/>
        </authorList>
    </citation>
    <scope>NUCLEOTIDE SEQUENCE [LARGE SCALE GENOMIC DNA]</scope>
    <source>
        <strain evidence="12 13">THAL066</strain>
    </source>
</reference>
<keyword evidence="7 9" id="KW-1133">Transmembrane helix</keyword>
<dbReference type="InterPro" id="IPR050835">
    <property type="entry name" value="ABC_transporter_sub-D"/>
</dbReference>
<keyword evidence="3" id="KW-0813">Transport</keyword>
<accession>A0A7J7IKW3</accession>
<organism evidence="12 13">
    <name type="scientific">Cyanidiococcus yangmingshanensis</name>
    <dbReference type="NCBI Taxonomy" id="2690220"/>
    <lineage>
        <taxon>Eukaryota</taxon>
        <taxon>Rhodophyta</taxon>
        <taxon>Bangiophyceae</taxon>
        <taxon>Cyanidiales</taxon>
        <taxon>Cyanidiaceae</taxon>
        <taxon>Cyanidiococcus</taxon>
    </lineage>
</organism>
<dbReference type="PROSITE" id="PS50929">
    <property type="entry name" value="ABC_TM1F"/>
    <property type="match status" value="1"/>
</dbReference>
<dbReference type="CDD" id="cd03223">
    <property type="entry name" value="ABCD_peroxisomal_ALDP"/>
    <property type="match status" value="1"/>
</dbReference>
<keyword evidence="13" id="KW-1185">Reference proteome</keyword>
<dbReference type="InterPro" id="IPR003439">
    <property type="entry name" value="ABC_transporter-like_ATP-bd"/>
</dbReference>
<protein>
    <recommendedName>
        <fullName evidence="2">Probable ATP-dependent transporter ycf16</fullName>
    </recommendedName>
</protein>
<dbReference type="InterPro" id="IPR011527">
    <property type="entry name" value="ABC1_TM_dom"/>
</dbReference>
<name>A0A7J7IKW3_9RHOD</name>
<feature type="domain" description="ABC transmembrane type-1" evidence="11">
    <location>
        <begin position="227"/>
        <end position="531"/>
    </location>
</feature>
<dbReference type="Proteomes" id="UP000530660">
    <property type="component" value="Unassembled WGS sequence"/>
</dbReference>
<comment type="caution">
    <text evidence="12">The sequence shown here is derived from an EMBL/GenBank/DDBJ whole genome shotgun (WGS) entry which is preliminary data.</text>
</comment>
<dbReference type="InterPro" id="IPR003593">
    <property type="entry name" value="AAA+_ATPase"/>
</dbReference>
<dbReference type="GO" id="GO:0005524">
    <property type="term" value="F:ATP binding"/>
    <property type="evidence" value="ECO:0007669"/>
    <property type="project" value="UniProtKB-KW"/>
</dbReference>
<dbReference type="GO" id="GO:0016020">
    <property type="term" value="C:membrane"/>
    <property type="evidence" value="ECO:0007669"/>
    <property type="project" value="InterPro"/>
</dbReference>
<dbReference type="PANTHER" id="PTHR11384">
    <property type="entry name" value="ATP-BINDING CASSETTE, SUB-FAMILY D MEMBER"/>
    <property type="match status" value="1"/>
</dbReference>
<dbReference type="GO" id="GO:0016887">
    <property type="term" value="F:ATP hydrolysis activity"/>
    <property type="evidence" value="ECO:0007669"/>
    <property type="project" value="InterPro"/>
</dbReference>
<keyword evidence="8 9" id="KW-0472">Membrane</keyword>
<feature type="transmembrane region" description="Helical" evidence="9">
    <location>
        <begin position="388"/>
        <end position="411"/>
    </location>
</feature>
<dbReference type="GO" id="GO:0140359">
    <property type="term" value="F:ABC-type transporter activity"/>
    <property type="evidence" value="ECO:0007669"/>
    <property type="project" value="InterPro"/>
</dbReference>
<dbReference type="Pfam" id="PF00005">
    <property type="entry name" value="ABC_tran"/>
    <property type="match status" value="1"/>
</dbReference>
<dbReference type="SUPFAM" id="SSF90123">
    <property type="entry name" value="ABC transporter transmembrane region"/>
    <property type="match status" value="1"/>
</dbReference>
<dbReference type="SMART" id="SM00382">
    <property type="entry name" value="AAA"/>
    <property type="match status" value="1"/>
</dbReference>
<dbReference type="InterPro" id="IPR027417">
    <property type="entry name" value="P-loop_NTPase"/>
</dbReference>
<keyword evidence="5" id="KW-0547">Nucleotide-binding</keyword>
<dbReference type="Gene3D" id="1.20.1560.10">
    <property type="entry name" value="ABC transporter type 1, transmembrane domain"/>
    <property type="match status" value="1"/>
</dbReference>
<dbReference type="PROSITE" id="PS00211">
    <property type="entry name" value="ABC_TRANSPORTER_1"/>
    <property type="match status" value="1"/>
</dbReference>
<proteinExistence type="inferred from homology"/>
<evidence type="ECO:0000256" key="8">
    <source>
        <dbReference type="ARBA" id="ARBA00023136"/>
    </source>
</evidence>
<gene>
    <name evidence="12" type="primary">ABCD4_3</name>
    <name evidence="12" type="ORF">F1559_000454</name>
</gene>
<comment type="similarity">
    <text evidence="1">Belongs to the ABC transporter superfamily. ABCD family. Peroxisomal fatty acyl CoA transporter (TC 3.A.1.203) subfamily.</text>
</comment>
<dbReference type="PANTHER" id="PTHR11384:SF59">
    <property type="entry name" value="LYSOSOMAL COBALAMIN TRANSPORTER ABCD4"/>
    <property type="match status" value="1"/>
</dbReference>
<evidence type="ECO:0000259" key="11">
    <source>
        <dbReference type="PROSITE" id="PS50929"/>
    </source>
</evidence>
<dbReference type="AlphaFoldDB" id="A0A7J7IKW3"/>
<dbReference type="InterPro" id="IPR036640">
    <property type="entry name" value="ABC1_TM_sf"/>
</dbReference>
<feature type="domain" description="ABC transporter" evidence="10">
    <location>
        <begin position="584"/>
        <end position="812"/>
    </location>
</feature>
<dbReference type="SUPFAM" id="SSF52540">
    <property type="entry name" value="P-loop containing nucleoside triphosphate hydrolases"/>
    <property type="match status" value="1"/>
</dbReference>
<dbReference type="OrthoDB" id="422637at2759"/>
<dbReference type="EMBL" id="VWRR01000005">
    <property type="protein sequence ID" value="KAF6003743.1"/>
    <property type="molecule type" value="Genomic_DNA"/>
</dbReference>
<evidence type="ECO:0000313" key="13">
    <source>
        <dbReference type="Proteomes" id="UP000530660"/>
    </source>
</evidence>
<feature type="transmembrane region" description="Helical" evidence="9">
    <location>
        <begin position="222"/>
        <end position="246"/>
    </location>
</feature>
<evidence type="ECO:0000256" key="5">
    <source>
        <dbReference type="ARBA" id="ARBA00022741"/>
    </source>
</evidence>
<evidence type="ECO:0000256" key="6">
    <source>
        <dbReference type="ARBA" id="ARBA00022840"/>
    </source>
</evidence>
<dbReference type="PROSITE" id="PS50893">
    <property type="entry name" value="ABC_TRANSPORTER_2"/>
    <property type="match status" value="1"/>
</dbReference>
<evidence type="ECO:0000256" key="3">
    <source>
        <dbReference type="ARBA" id="ARBA00022448"/>
    </source>
</evidence>
<dbReference type="Pfam" id="PF06472">
    <property type="entry name" value="ABC_membrane_2"/>
    <property type="match status" value="1"/>
</dbReference>
<evidence type="ECO:0000256" key="2">
    <source>
        <dbReference type="ARBA" id="ARBA00014334"/>
    </source>
</evidence>
<evidence type="ECO:0000259" key="10">
    <source>
        <dbReference type="PROSITE" id="PS50893"/>
    </source>
</evidence>